<evidence type="ECO:0000313" key="8">
    <source>
        <dbReference type="EMBL" id="ARN75993.1"/>
    </source>
</evidence>
<dbReference type="PANTHER" id="PTHR30462">
    <property type="entry name" value="INTERMEMBRANE TRANSPORT PROTEIN PQIB-RELATED"/>
    <property type="match status" value="1"/>
</dbReference>
<dbReference type="InterPro" id="IPR007498">
    <property type="entry name" value="PqiA-like"/>
</dbReference>
<reference evidence="8 9" key="1">
    <citation type="submission" date="2016-11" db="EMBL/GenBank/DDBJ databases">
        <title>Trade-off between light-utilization and light-protection in marine flavobacteria.</title>
        <authorList>
            <person name="Kumagai Y."/>
        </authorList>
    </citation>
    <scope>NUCLEOTIDE SEQUENCE [LARGE SCALE GENOMIC DNA]</scope>
    <source>
        <strain evidence="8 9">NBRC 107125</strain>
    </source>
</reference>
<dbReference type="EMBL" id="CP019343">
    <property type="protein sequence ID" value="ARN75993.1"/>
    <property type="molecule type" value="Genomic_DNA"/>
</dbReference>
<feature type="transmembrane region" description="Helical" evidence="7">
    <location>
        <begin position="103"/>
        <end position="129"/>
    </location>
</feature>
<evidence type="ECO:0000256" key="6">
    <source>
        <dbReference type="ARBA" id="ARBA00023136"/>
    </source>
</evidence>
<dbReference type="Proteomes" id="UP000193450">
    <property type="component" value="Chromosome"/>
</dbReference>
<evidence type="ECO:0000256" key="3">
    <source>
        <dbReference type="ARBA" id="ARBA00022519"/>
    </source>
</evidence>
<organism evidence="8 9">
    <name type="scientific">Oceanicoccus sagamiensis</name>
    <dbReference type="NCBI Taxonomy" id="716816"/>
    <lineage>
        <taxon>Bacteria</taxon>
        <taxon>Pseudomonadati</taxon>
        <taxon>Pseudomonadota</taxon>
        <taxon>Gammaproteobacteria</taxon>
        <taxon>Cellvibrionales</taxon>
        <taxon>Spongiibacteraceae</taxon>
        <taxon>Oceanicoccus</taxon>
    </lineage>
</organism>
<accession>A0A1X9NQ82</accession>
<dbReference type="AlphaFoldDB" id="A0A1X9NQ82"/>
<evidence type="ECO:0000256" key="1">
    <source>
        <dbReference type="ARBA" id="ARBA00004533"/>
    </source>
</evidence>
<evidence type="ECO:0000256" key="4">
    <source>
        <dbReference type="ARBA" id="ARBA00022692"/>
    </source>
</evidence>
<dbReference type="OrthoDB" id="9800207at2"/>
<proteinExistence type="predicted"/>
<feature type="transmembrane region" description="Helical" evidence="7">
    <location>
        <begin position="158"/>
        <end position="179"/>
    </location>
</feature>
<evidence type="ECO:0000256" key="5">
    <source>
        <dbReference type="ARBA" id="ARBA00022989"/>
    </source>
</evidence>
<evidence type="ECO:0008006" key="10">
    <source>
        <dbReference type="Google" id="ProtNLM"/>
    </source>
</evidence>
<keyword evidence="6 7" id="KW-0472">Membrane</keyword>
<evidence type="ECO:0000256" key="7">
    <source>
        <dbReference type="SAM" id="Phobius"/>
    </source>
</evidence>
<protein>
    <recommendedName>
        <fullName evidence="10">Paraquat-inducible membrane protein A</fullName>
    </recommendedName>
</protein>
<gene>
    <name evidence="8" type="ORF">BST96_18975</name>
</gene>
<keyword evidence="5 7" id="KW-1133">Transmembrane helix</keyword>
<dbReference type="InterPro" id="IPR051800">
    <property type="entry name" value="PqiA-PqiB_transport"/>
</dbReference>
<dbReference type="Pfam" id="PF04403">
    <property type="entry name" value="PqiA"/>
    <property type="match status" value="1"/>
</dbReference>
<feature type="transmembrane region" description="Helical" evidence="7">
    <location>
        <begin position="185"/>
        <end position="202"/>
    </location>
</feature>
<dbReference type="PANTHER" id="PTHR30462:SF1">
    <property type="entry name" value="INTERMEMBRANE TRANSPORT PROTEIN YEBS"/>
    <property type="match status" value="1"/>
</dbReference>
<comment type="subcellular location">
    <subcellularLocation>
        <location evidence="1">Cell inner membrane</location>
    </subcellularLocation>
</comment>
<keyword evidence="2" id="KW-1003">Cell membrane</keyword>
<keyword evidence="9" id="KW-1185">Reference proteome</keyword>
<name>A0A1X9NQ82_9GAMM</name>
<keyword evidence="4 7" id="KW-0812">Transmembrane</keyword>
<sequence>MRRLPLSKANTVFTARDSGYMVCHSCHKLHRDNGRDHQQCARCGDAVHYRNQNSLARTWALCLSSTVFLVFANVFPIMTVMYLGKGSPDTIISGVIALVHYNMIPIAIVVFIASVAVPLLKLLGLYWLLLKVHFNWQMDQRQCAIMFRMVQFIGRWSMLDLFVIAILVTLVDLGGIATITGGPAATYFSTVVVLTMLAAHTFDQRLIWDLQKQPSADR</sequence>
<evidence type="ECO:0000313" key="9">
    <source>
        <dbReference type="Proteomes" id="UP000193450"/>
    </source>
</evidence>
<keyword evidence="3" id="KW-0997">Cell inner membrane</keyword>
<feature type="transmembrane region" description="Helical" evidence="7">
    <location>
        <begin position="59"/>
        <end position="83"/>
    </location>
</feature>
<dbReference type="GO" id="GO:0005886">
    <property type="term" value="C:plasma membrane"/>
    <property type="evidence" value="ECO:0007669"/>
    <property type="project" value="UniProtKB-SubCell"/>
</dbReference>
<dbReference type="STRING" id="716816.BST96_18975"/>
<evidence type="ECO:0000256" key="2">
    <source>
        <dbReference type="ARBA" id="ARBA00022475"/>
    </source>
</evidence>
<dbReference type="KEGG" id="osg:BST96_18975"/>